<evidence type="ECO:0000313" key="1">
    <source>
        <dbReference type="EMBL" id="MPN16173.1"/>
    </source>
</evidence>
<name>A0A645FW00_9ZZZZ</name>
<dbReference type="AlphaFoldDB" id="A0A645FW00"/>
<dbReference type="PROSITE" id="PS51257">
    <property type="entry name" value="PROKAR_LIPOPROTEIN"/>
    <property type="match status" value="1"/>
</dbReference>
<gene>
    <name evidence="1" type="ORF">SDC9_163511</name>
</gene>
<dbReference type="EMBL" id="VSSQ01063089">
    <property type="protein sequence ID" value="MPN16173.1"/>
    <property type="molecule type" value="Genomic_DNA"/>
</dbReference>
<comment type="caution">
    <text evidence="1">The sequence shown here is derived from an EMBL/GenBank/DDBJ whole genome shotgun (WGS) entry which is preliminary data.</text>
</comment>
<accession>A0A645FW00</accession>
<organism evidence="1">
    <name type="scientific">bioreactor metagenome</name>
    <dbReference type="NCBI Taxonomy" id="1076179"/>
    <lineage>
        <taxon>unclassified sequences</taxon>
        <taxon>metagenomes</taxon>
        <taxon>ecological metagenomes</taxon>
    </lineage>
</organism>
<protein>
    <submittedName>
        <fullName evidence="1">Uncharacterized protein</fullName>
    </submittedName>
</protein>
<reference evidence="1" key="1">
    <citation type="submission" date="2019-08" db="EMBL/GenBank/DDBJ databases">
        <authorList>
            <person name="Kucharzyk K."/>
            <person name="Murdoch R.W."/>
            <person name="Higgins S."/>
            <person name="Loffler F."/>
        </authorList>
    </citation>
    <scope>NUCLEOTIDE SEQUENCE</scope>
</reference>
<sequence>MNTRAFAIIALAPIITTVSSCVLNDRIIGILNRINIIAVDMQKAKPHFKAVFVASSTRW</sequence>
<proteinExistence type="predicted"/>